<dbReference type="InterPro" id="IPR017601">
    <property type="entry name" value="DGQHR-contain_dom"/>
</dbReference>
<reference evidence="1" key="2">
    <citation type="journal article" date="2014" name="ISME J.">
        <title>Microbial stratification in low pH oxic and suboxic macroscopic growths along an acid mine drainage.</title>
        <authorList>
            <person name="Mendez-Garcia C."/>
            <person name="Mesa V."/>
            <person name="Sprenger R.R."/>
            <person name="Richter M."/>
            <person name="Diez M.S."/>
            <person name="Solano J."/>
            <person name="Bargiela R."/>
            <person name="Golyshina O.V."/>
            <person name="Manteca A."/>
            <person name="Ramos J.L."/>
            <person name="Gallego J.R."/>
            <person name="Llorente I."/>
            <person name="Martins Dos Santos V.A."/>
            <person name="Jensen O.N."/>
            <person name="Pelaez A.I."/>
            <person name="Sanchez J."/>
            <person name="Ferrer M."/>
        </authorList>
    </citation>
    <scope>NUCLEOTIDE SEQUENCE</scope>
</reference>
<protein>
    <submittedName>
        <fullName evidence="1">DGQHR region</fullName>
    </submittedName>
</protein>
<dbReference type="NCBIfam" id="TIGR03187">
    <property type="entry name" value="DGQHR"/>
    <property type="match status" value="1"/>
</dbReference>
<organism evidence="1">
    <name type="scientific">mine drainage metagenome</name>
    <dbReference type="NCBI Taxonomy" id="410659"/>
    <lineage>
        <taxon>unclassified sequences</taxon>
        <taxon>metagenomes</taxon>
        <taxon>ecological metagenomes</taxon>
    </lineage>
</organism>
<evidence type="ECO:0000313" key="1">
    <source>
        <dbReference type="EMBL" id="EQD77184.1"/>
    </source>
</evidence>
<proteinExistence type="predicted"/>
<name>T1D6X4_9ZZZZ</name>
<sequence length="377" mass="43626">MFATQIRQKDSVFYFANIEAKGLLRRVRFISRFYGESGQIRPETGAPEDDIARFIGRVEHSDAAFQRELSRAKVRALRNFYETAVSQPPIPGTALLFTNETLTFRPIPEAPQVGRLSEPEHPFLIIDGQHRLAALHFYLEDKPEEAAGIHVPCIIFDGRSEDFAAEMFVIINSTPTRINKSHLVDLYERVSWADPDRKFAARIVDLLYSASDSPLRYRINRLGGRSQQEKWILQAELFNELHRWVKSRWSKIEKEGTGNREAERHYRVIRDFLKATQRIFGDTWGHSHYMVTRPVTLKALIRVAADLGATDWDPEEGRGERWELRLASWRNLLREFRAEGFYERFPAKGQVERVGRIHRQLAGAAHIESPTKSKKTL</sequence>
<dbReference type="Pfam" id="PF14072">
    <property type="entry name" value="DndB"/>
    <property type="match status" value="1"/>
</dbReference>
<dbReference type="EMBL" id="AUZY01000850">
    <property type="protein sequence ID" value="EQD77184.1"/>
    <property type="molecule type" value="Genomic_DNA"/>
</dbReference>
<dbReference type="CDD" id="cd16413">
    <property type="entry name" value="DGQHR_domain"/>
    <property type="match status" value="1"/>
</dbReference>
<dbReference type="AlphaFoldDB" id="T1D6X4"/>
<comment type="caution">
    <text evidence="1">The sequence shown here is derived from an EMBL/GenBank/DDBJ whole genome shotgun (WGS) entry which is preliminary data.</text>
</comment>
<accession>T1D6X4</accession>
<reference evidence="1" key="1">
    <citation type="submission" date="2013-08" db="EMBL/GenBank/DDBJ databases">
        <authorList>
            <person name="Mendez C."/>
            <person name="Richter M."/>
            <person name="Ferrer M."/>
            <person name="Sanchez J."/>
        </authorList>
    </citation>
    <scope>NUCLEOTIDE SEQUENCE</scope>
</reference>
<dbReference type="InterPro" id="IPR017642">
    <property type="entry name" value="DNA_S_mod_DndB"/>
</dbReference>
<gene>
    <name evidence="1" type="ORF">B1B_01198</name>
</gene>